<gene>
    <name evidence="3" type="ORF">H5U98_15690</name>
</gene>
<accession>A0AAX3A591</accession>
<evidence type="ECO:0000259" key="2">
    <source>
        <dbReference type="Pfam" id="PF17289"/>
    </source>
</evidence>
<name>A0AAX3A591_9MYCO</name>
<dbReference type="EMBL" id="CP060016">
    <property type="protein sequence ID" value="UNC02679.1"/>
    <property type="molecule type" value="Genomic_DNA"/>
</dbReference>
<dbReference type="InterPro" id="IPR035421">
    <property type="entry name" value="Terminase_6C"/>
</dbReference>
<evidence type="ECO:0000313" key="3">
    <source>
        <dbReference type="EMBL" id="UNC02679.1"/>
    </source>
</evidence>
<dbReference type="RefSeq" id="WP_077741745.1">
    <property type="nucleotide sequence ID" value="NZ_AP022579.1"/>
</dbReference>
<protein>
    <recommendedName>
        <fullName evidence="2">Terminase large subunit gp17-like C-terminal domain-containing protein</fullName>
    </recommendedName>
</protein>
<evidence type="ECO:0000313" key="4">
    <source>
        <dbReference type="Proteomes" id="UP001162885"/>
    </source>
</evidence>
<dbReference type="Pfam" id="PF17289">
    <property type="entry name" value="Terminase_6C"/>
    <property type="match status" value="1"/>
</dbReference>
<dbReference type="Proteomes" id="UP001162885">
    <property type="component" value="Chromosome"/>
</dbReference>
<feature type="domain" description="Terminase large subunit gp17-like C-terminal" evidence="2">
    <location>
        <begin position="308"/>
        <end position="388"/>
    </location>
</feature>
<dbReference type="AlphaFoldDB" id="A0AAX3A591"/>
<sequence>MALPTVVGARALASRRAQRRPTTPAELAKRVLPGYRVTPTIAMISDAIADAVHNPDRRYIISTPPRTGKSVLTSQVGTVFALASNPDARIILRSYSDSLAEEHSRAARRLIEDHGDRLGIALSTDKTSVGRWQLAGTDGGLLAGGILSGATGFGADLLIVDDPIKNSVEADSAAYRRRLSNEFRASLLSRLHPGASVIIVATRWHESDLSGELLAEDGTRWQHINVPAISTPGVPDALDRDPGIGMTTALGERTVEDFCEIQRAVGSRAWAALYLGVPSTPEGTLIRADWLDAHRLPAAPLRPIRTVVGVDPSDSGSGDSCGIVAASITSDATVAVIADMSAPMTAEQWARQAVELAVDTGASEIAIEGFAARETYVRVVKDALSRYQVGHPIRVTSWPPKGSGRGGGDALARSAALLQGFEVGSVRIAGHLPELEDAAVGWQVGQHQPDQIAALVVAHDVLVHALAQRVTFTDPSRLDRQRERESPLSPMEQRLGVRPGLASVTPIDSRLTRRISGGGYNPLGYQRTTRRGF</sequence>
<organism evidence="3 4">
    <name type="scientific">Mycolicibacterium boenickei</name>
    <dbReference type="NCBI Taxonomy" id="146017"/>
    <lineage>
        <taxon>Bacteria</taxon>
        <taxon>Bacillati</taxon>
        <taxon>Actinomycetota</taxon>
        <taxon>Actinomycetes</taxon>
        <taxon>Mycobacteriales</taxon>
        <taxon>Mycobacteriaceae</taxon>
        <taxon>Mycolicibacterium</taxon>
    </lineage>
</organism>
<dbReference type="Pfam" id="PF03237">
    <property type="entry name" value="Terminase_6N"/>
    <property type="match status" value="1"/>
</dbReference>
<evidence type="ECO:0000256" key="1">
    <source>
        <dbReference type="ARBA" id="ARBA00022612"/>
    </source>
</evidence>
<keyword evidence="1" id="KW-1188">Viral release from host cell</keyword>
<proteinExistence type="predicted"/>
<reference evidence="3 4" key="1">
    <citation type="journal article" date="2022" name="BMC Genomics">
        <title>Comparative genome analysis of mycobacteria focusing on tRNA and non-coding RNA.</title>
        <authorList>
            <person name="Behra P.R.K."/>
            <person name="Pettersson B.M.F."/>
            <person name="Ramesh M."/>
            <person name="Das S."/>
            <person name="Dasgupta S."/>
            <person name="Kirsebom L.A."/>
        </authorList>
    </citation>
    <scope>NUCLEOTIDE SEQUENCE [LARGE SCALE GENOMIC DNA]</scope>
    <source>
        <strain evidence="3 4">DSM 44677</strain>
    </source>
</reference>